<dbReference type="EMBL" id="CP031320">
    <property type="protein sequence ID" value="AXK31625.1"/>
    <property type="molecule type" value="Genomic_DNA"/>
</dbReference>
<gene>
    <name evidence="3" type="ORF">DVA86_02165</name>
</gene>
<dbReference type="KEGG" id="sarm:DVA86_02165"/>
<accession>A0A345XJ09</accession>
<dbReference type="InterPro" id="IPR007278">
    <property type="entry name" value="DUF397"/>
</dbReference>
<evidence type="ECO:0000313" key="3">
    <source>
        <dbReference type="EMBL" id="AXK31625.1"/>
    </source>
</evidence>
<name>A0A345XJ09_9ACTN</name>
<dbReference type="AlphaFoldDB" id="A0A345XJ09"/>
<keyword evidence="4" id="KW-1185">Reference proteome</keyword>
<sequence length="84" mass="8810">MTRDHRSVPPDHPAPAARAPYTPGVPYAPGAAWRTSSHSGGQGNCVEVADGVPGVVPVRDSARPEGPVLGFGRDAWTAFLTHLR</sequence>
<dbReference type="Proteomes" id="UP000254425">
    <property type="component" value="Chromosome"/>
</dbReference>
<evidence type="ECO:0000259" key="2">
    <source>
        <dbReference type="Pfam" id="PF04149"/>
    </source>
</evidence>
<feature type="region of interest" description="Disordered" evidence="1">
    <location>
        <begin position="1"/>
        <end position="25"/>
    </location>
</feature>
<organism evidence="3 4">
    <name type="scientific">Streptomyces armeniacus</name>
    <dbReference type="NCBI Taxonomy" id="83291"/>
    <lineage>
        <taxon>Bacteria</taxon>
        <taxon>Bacillati</taxon>
        <taxon>Actinomycetota</taxon>
        <taxon>Actinomycetes</taxon>
        <taxon>Kitasatosporales</taxon>
        <taxon>Streptomycetaceae</taxon>
        <taxon>Streptomyces</taxon>
    </lineage>
</organism>
<dbReference type="Pfam" id="PF04149">
    <property type="entry name" value="DUF397"/>
    <property type="match status" value="1"/>
</dbReference>
<evidence type="ECO:0000256" key="1">
    <source>
        <dbReference type="SAM" id="MobiDB-lite"/>
    </source>
</evidence>
<proteinExistence type="predicted"/>
<dbReference type="RefSeq" id="WP_208875273.1">
    <property type="nucleotide sequence ID" value="NZ_CP031320.1"/>
</dbReference>
<protein>
    <submittedName>
        <fullName evidence="3">DUF397 domain-containing protein</fullName>
    </submittedName>
</protein>
<reference evidence="3 4" key="1">
    <citation type="submission" date="2018-07" db="EMBL/GenBank/DDBJ databases">
        <title>Draft genome of the type strain Streptomyces armeniacus ATCC 15676.</title>
        <authorList>
            <person name="Labana P."/>
            <person name="Gosse J.T."/>
            <person name="Boddy C.N."/>
        </authorList>
    </citation>
    <scope>NUCLEOTIDE SEQUENCE [LARGE SCALE GENOMIC DNA]</scope>
    <source>
        <strain evidence="3 4">ATCC 15676</strain>
    </source>
</reference>
<feature type="domain" description="DUF397" evidence="2">
    <location>
        <begin position="31"/>
        <end position="84"/>
    </location>
</feature>
<evidence type="ECO:0000313" key="4">
    <source>
        <dbReference type="Proteomes" id="UP000254425"/>
    </source>
</evidence>